<evidence type="ECO:0000313" key="4">
    <source>
        <dbReference type="EMBL" id="QEI09125.1"/>
    </source>
</evidence>
<dbReference type="KEGG" id="pacr:FXN63_04765"/>
<feature type="domain" description="Transglycosylase SLT" evidence="3">
    <location>
        <begin position="159"/>
        <end position="234"/>
    </location>
</feature>
<name>A0A5C0B4E7_9BURK</name>
<keyword evidence="2" id="KW-1133">Transmembrane helix</keyword>
<dbReference type="SUPFAM" id="SSF53955">
    <property type="entry name" value="Lysozyme-like"/>
    <property type="match status" value="1"/>
</dbReference>
<evidence type="ECO:0000259" key="3">
    <source>
        <dbReference type="Pfam" id="PF01464"/>
    </source>
</evidence>
<gene>
    <name evidence="4" type="ORF">FXN63_04765</name>
</gene>
<dbReference type="Gene3D" id="1.10.530.10">
    <property type="match status" value="1"/>
</dbReference>
<dbReference type="CDD" id="cd13400">
    <property type="entry name" value="LT_IagB-like"/>
    <property type="match status" value="1"/>
</dbReference>
<sequence>MSCLQTQGEKMQDARSESAELTPVLSAKRELTWMYKQATSWMGIFAFVMVGIVWADPNMRAQVRDVYLSMTTDEAALPLVVATAPVPAVAIPVTLPSHNKSFPLMGNVLHAQPVAVVPAGVASPAQIEGLRRYIARKYRVSHDATELLVKEAYGVGQDMDIDPLLLLSVAAIESRFNPFAESGMGAQGLMQVMTSVHHEKFKSFGGMQAAWNPIANLRVGAMILQDCIARGGSIEAGLKRYVGATGPNDGGYGAKVLAERQRLASAAGIRPAAPKPAEAVAEASVSKDGKPQEQSVAAL</sequence>
<proteinExistence type="predicted"/>
<dbReference type="InterPro" id="IPR023346">
    <property type="entry name" value="Lysozyme-like_dom_sf"/>
</dbReference>
<feature type="transmembrane region" description="Helical" evidence="2">
    <location>
        <begin position="75"/>
        <end position="95"/>
    </location>
</feature>
<dbReference type="Pfam" id="PF01464">
    <property type="entry name" value="SLT"/>
    <property type="match status" value="1"/>
</dbReference>
<feature type="region of interest" description="Disordered" evidence="1">
    <location>
        <begin position="267"/>
        <end position="299"/>
    </location>
</feature>
<keyword evidence="2" id="KW-0472">Membrane</keyword>
<dbReference type="AlphaFoldDB" id="A0A5C0B4E7"/>
<dbReference type="InterPro" id="IPR008258">
    <property type="entry name" value="Transglycosylase_SLT_dom_1"/>
</dbReference>
<evidence type="ECO:0000313" key="5">
    <source>
        <dbReference type="Proteomes" id="UP000325161"/>
    </source>
</evidence>
<keyword evidence="5" id="KW-1185">Reference proteome</keyword>
<dbReference type="OrthoDB" id="9815002at2"/>
<protein>
    <submittedName>
        <fullName evidence="4">Transglycosylase SLT domain-containing protein</fullName>
    </submittedName>
</protein>
<dbReference type="Proteomes" id="UP000325161">
    <property type="component" value="Chromosome"/>
</dbReference>
<evidence type="ECO:0000256" key="2">
    <source>
        <dbReference type="SAM" id="Phobius"/>
    </source>
</evidence>
<keyword evidence="2" id="KW-0812">Transmembrane</keyword>
<accession>A0A5C0B4E7</accession>
<organism evidence="4 5">
    <name type="scientific">Pigmentiphaga aceris</name>
    <dbReference type="NCBI Taxonomy" id="1940612"/>
    <lineage>
        <taxon>Bacteria</taxon>
        <taxon>Pseudomonadati</taxon>
        <taxon>Pseudomonadota</taxon>
        <taxon>Betaproteobacteria</taxon>
        <taxon>Burkholderiales</taxon>
        <taxon>Alcaligenaceae</taxon>
        <taxon>Pigmentiphaga</taxon>
    </lineage>
</organism>
<dbReference type="EMBL" id="CP043046">
    <property type="protein sequence ID" value="QEI09125.1"/>
    <property type="molecule type" value="Genomic_DNA"/>
</dbReference>
<feature type="transmembrane region" description="Helical" evidence="2">
    <location>
        <begin position="38"/>
        <end position="55"/>
    </location>
</feature>
<feature type="compositionally biased region" description="Low complexity" evidence="1">
    <location>
        <begin position="275"/>
        <end position="284"/>
    </location>
</feature>
<reference evidence="4 5" key="1">
    <citation type="submission" date="2019-08" db="EMBL/GenBank/DDBJ databases">
        <title>Amphibian skin-associated Pigmentiphaga: genome sequence and occurrence across geography and hosts.</title>
        <authorList>
            <person name="Bletz M.C."/>
            <person name="Bunk B."/>
            <person name="Sproeer C."/>
            <person name="Biwer P."/>
            <person name="Reiter S."/>
            <person name="Rabemananjara F.C.E."/>
            <person name="Schulz S."/>
            <person name="Overmann J."/>
            <person name="Vences M."/>
        </authorList>
    </citation>
    <scope>NUCLEOTIDE SEQUENCE [LARGE SCALE GENOMIC DNA]</scope>
    <source>
        <strain evidence="4 5">Mada1488</strain>
    </source>
</reference>
<evidence type="ECO:0000256" key="1">
    <source>
        <dbReference type="SAM" id="MobiDB-lite"/>
    </source>
</evidence>